<sequence>MVRLWITDATSLSQVLYLLVVFVSPPSSTSLMAASAADQSTPANLSRDMTASPPDMADISRLDILDARVVQSTSDKQRDAQELSTDAPTRISQDLDALSNKFAQKDDGRMAYANRKKESLNISKSKKTEKKYRTKLECSICFLVRTFSDANCLRRHEREIHQMHGGSRKLFCQHKNRNNHKKNPFKRPEYSVAHMRAIHGGQPSDSHDAVIQDELKPTTTVSELKSNEETP</sequence>
<dbReference type="AlphaFoldDB" id="A0A074VBG3"/>
<dbReference type="Proteomes" id="UP000030672">
    <property type="component" value="Unassembled WGS sequence"/>
</dbReference>
<dbReference type="EMBL" id="KL584878">
    <property type="protein sequence ID" value="KEQ57658.1"/>
    <property type="molecule type" value="Genomic_DNA"/>
</dbReference>
<gene>
    <name evidence="1" type="ORF">M437DRAFT_70627</name>
</gene>
<evidence type="ECO:0000313" key="2">
    <source>
        <dbReference type="Proteomes" id="UP000030672"/>
    </source>
</evidence>
<protein>
    <recommendedName>
        <fullName evidence="3">C2H2-type domain-containing protein</fullName>
    </recommendedName>
</protein>
<reference evidence="1 2" key="1">
    <citation type="journal article" date="2014" name="BMC Genomics">
        <title>Genome sequencing of four Aureobasidium pullulans varieties: biotechnological potential, stress tolerance, and description of new species.</title>
        <authorList>
            <person name="Gostin Ar C."/>
            <person name="Ohm R.A."/>
            <person name="Kogej T."/>
            <person name="Sonjak S."/>
            <person name="Turk M."/>
            <person name="Zajc J."/>
            <person name="Zalar P."/>
            <person name="Grube M."/>
            <person name="Sun H."/>
            <person name="Han J."/>
            <person name="Sharma A."/>
            <person name="Chiniquy J."/>
            <person name="Ngan C.Y."/>
            <person name="Lipzen A."/>
            <person name="Barry K."/>
            <person name="Grigoriev I.V."/>
            <person name="Gunde-Cimerman N."/>
        </authorList>
    </citation>
    <scope>NUCLEOTIDE SEQUENCE [LARGE SCALE GENOMIC DNA]</scope>
    <source>
        <strain evidence="1 2">CBS 110374</strain>
    </source>
</reference>
<evidence type="ECO:0000313" key="1">
    <source>
        <dbReference type="EMBL" id="KEQ57658.1"/>
    </source>
</evidence>
<name>A0A074VBG3_AURM1</name>
<dbReference type="RefSeq" id="XP_040874682.1">
    <property type="nucleotide sequence ID" value="XM_041025512.1"/>
</dbReference>
<dbReference type="HOGENOM" id="CLU_1199582_0_0_1"/>
<evidence type="ECO:0008006" key="3">
    <source>
        <dbReference type="Google" id="ProtNLM"/>
    </source>
</evidence>
<proteinExistence type="predicted"/>
<dbReference type="GeneID" id="63918885"/>
<organism evidence="1 2">
    <name type="scientific">Aureobasidium melanogenum (strain CBS 110374)</name>
    <name type="common">Aureobasidium pullulans var. melanogenum</name>
    <dbReference type="NCBI Taxonomy" id="1043003"/>
    <lineage>
        <taxon>Eukaryota</taxon>
        <taxon>Fungi</taxon>
        <taxon>Dikarya</taxon>
        <taxon>Ascomycota</taxon>
        <taxon>Pezizomycotina</taxon>
        <taxon>Dothideomycetes</taxon>
        <taxon>Dothideomycetidae</taxon>
        <taxon>Dothideales</taxon>
        <taxon>Saccotheciaceae</taxon>
        <taxon>Aureobasidium</taxon>
    </lineage>
</organism>
<keyword evidence="2" id="KW-1185">Reference proteome</keyword>
<accession>A0A074VBG3</accession>